<comment type="caution">
    <text evidence="1">The sequence shown here is derived from an EMBL/GenBank/DDBJ whole genome shotgun (WGS) entry which is preliminary data.</text>
</comment>
<proteinExistence type="predicted"/>
<dbReference type="Proteomes" id="UP000631535">
    <property type="component" value="Unassembled WGS sequence"/>
</dbReference>
<keyword evidence="2" id="KW-1185">Reference proteome</keyword>
<evidence type="ECO:0000313" key="2">
    <source>
        <dbReference type="Proteomes" id="UP000631535"/>
    </source>
</evidence>
<protein>
    <submittedName>
        <fullName evidence="1">Uncharacterized protein</fullName>
    </submittedName>
</protein>
<dbReference type="EMBL" id="BMMP01000023">
    <property type="protein sequence ID" value="GGO57287.1"/>
    <property type="molecule type" value="Genomic_DNA"/>
</dbReference>
<name>A0ABQ2MT09_9ACTN</name>
<organism evidence="1 2">
    <name type="scientific">Streptomyces daqingensis</name>
    <dbReference type="NCBI Taxonomy" id="1472640"/>
    <lineage>
        <taxon>Bacteria</taxon>
        <taxon>Bacillati</taxon>
        <taxon>Actinomycetota</taxon>
        <taxon>Actinomycetes</taxon>
        <taxon>Kitasatosporales</taxon>
        <taxon>Streptomycetaceae</taxon>
        <taxon>Streptomyces</taxon>
    </lineage>
</organism>
<sequence>MEYWYLVAATDEDAAATVDWPRGPFGSLDADQSAVVLATPVRGPQFSQQLAELGKTLLGWRHDLESPEHKLAVSSNGQLSVVAKVPADLVTALATIEDIDEIAERWATAAGFETATRARSYLDDLCRLAWTALQTSTGLYSFSYT</sequence>
<reference evidence="2" key="1">
    <citation type="journal article" date="2019" name="Int. J. Syst. Evol. Microbiol.">
        <title>The Global Catalogue of Microorganisms (GCM) 10K type strain sequencing project: providing services to taxonomists for standard genome sequencing and annotation.</title>
        <authorList>
            <consortium name="The Broad Institute Genomics Platform"/>
            <consortium name="The Broad Institute Genome Sequencing Center for Infectious Disease"/>
            <person name="Wu L."/>
            <person name="Ma J."/>
        </authorList>
    </citation>
    <scope>NUCLEOTIDE SEQUENCE [LARGE SCALE GENOMIC DNA]</scope>
    <source>
        <strain evidence="2">CGMCC 4.7178</strain>
    </source>
</reference>
<accession>A0ABQ2MT09</accession>
<dbReference type="RefSeq" id="WP_189039698.1">
    <property type="nucleotide sequence ID" value="NZ_BMMP01000023.1"/>
</dbReference>
<gene>
    <name evidence="1" type="ORF">GCM10012287_52820</name>
</gene>
<evidence type="ECO:0000313" key="1">
    <source>
        <dbReference type="EMBL" id="GGO57287.1"/>
    </source>
</evidence>